<proteinExistence type="predicted"/>
<dbReference type="AlphaFoldDB" id="A6IRD3"/>
<dbReference type="Proteomes" id="UP000234681">
    <property type="component" value="Chromosome 11"/>
</dbReference>
<protein>
    <submittedName>
        <fullName evidence="1">RCG52897</fullName>
    </submittedName>
</protein>
<accession>A6IRD3</accession>
<organism evidence="1 2">
    <name type="scientific">Rattus norvegicus</name>
    <name type="common">Rat</name>
    <dbReference type="NCBI Taxonomy" id="10116"/>
    <lineage>
        <taxon>Eukaryota</taxon>
        <taxon>Metazoa</taxon>
        <taxon>Chordata</taxon>
        <taxon>Craniata</taxon>
        <taxon>Vertebrata</taxon>
        <taxon>Euteleostomi</taxon>
        <taxon>Mammalia</taxon>
        <taxon>Eutheria</taxon>
        <taxon>Euarchontoglires</taxon>
        <taxon>Glires</taxon>
        <taxon>Rodentia</taxon>
        <taxon>Myomorpha</taxon>
        <taxon>Muroidea</taxon>
        <taxon>Muridae</taxon>
        <taxon>Murinae</taxon>
        <taxon>Rattus</taxon>
    </lineage>
</organism>
<gene>
    <name evidence="1" type="ORF">rCG_52897</name>
</gene>
<reference evidence="2" key="1">
    <citation type="submission" date="2005-09" db="EMBL/GenBank/DDBJ databases">
        <authorList>
            <person name="Mural R.J."/>
            <person name="Li P.W."/>
            <person name="Adams M.D."/>
            <person name="Amanatides P.G."/>
            <person name="Baden-Tillson H."/>
            <person name="Barnstead M."/>
            <person name="Chin S.H."/>
            <person name="Dew I."/>
            <person name="Evans C.A."/>
            <person name="Ferriera S."/>
            <person name="Flanigan M."/>
            <person name="Fosler C."/>
            <person name="Glodek A."/>
            <person name="Gu Z."/>
            <person name="Holt R.A."/>
            <person name="Jennings D."/>
            <person name="Kraft C.L."/>
            <person name="Lu F."/>
            <person name="Nguyen T."/>
            <person name="Nusskern D.R."/>
            <person name="Pfannkoch C.M."/>
            <person name="Sitter C."/>
            <person name="Sutton G.G."/>
            <person name="Venter J.C."/>
            <person name="Wang Z."/>
            <person name="Woodage T."/>
            <person name="Zheng X.H."/>
            <person name="Zhong F."/>
        </authorList>
    </citation>
    <scope>NUCLEOTIDE SEQUENCE [LARGE SCALE GENOMIC DNA]</scope>
    <source>
        <strain>BN</strain>
        <strain evidence="2">Sprague-Dawley</strain>
    </source>
</reference>
<evidence type="ECO:0000313" key="1">
    <source>
        <dbReference type="EMBL" id="EDM11286.1"/>
    </source>
</evidence>
<evidence type="ECO:0000313" key="2">
    <source>
        <dbReference type="Proteomes" id="UP000234681"/>
    </source>
</evidence>
<name>A6IRD3_RAT</name>
<sequence>MGNMKNLRPSSIKFKLSLD</sequence>
<dbReference type="EMBL" id="CH473967">
    <property type="protein sequence ID" value="EDM11286.1"/>
    <property type="molecule type" value="Genomic_DNA"/>
</dbReference>